<evidence type="ECO:0000256" key="9">
    <source>
        <dbReference type="ARBA" id="ARBA00023012"/>
    </source>
</evidence>
<keyword evidence="6" id="KW-0547">Nucleotide-binding</keyword>
<dbReference type="RefSeq" id="WP_035506948.1">
    <property type="nucleotide sequence ID" value="NZ_CCDH010000001.1"/>
</dbReference>
<protein>
    <recommendedName>
        <fullName evidence="3">histidine kinase</fullName>
        <ecNumber evidence="3">2.7.13.3</ecNumber>
    </recommendedName>
</protein>
<dbReference type="GO" id="GO:0000156">
    <property type="term" value="F:phosphorelay response regulator activity"/>
    <property type="evidence" value="ECO:0007669"/>
    <property type="project" value="TreeGrafter"/>
</dbReference>
<dbReference type="PANTHER" id="PTHR42878">
    <property type="entry name" value="TWO-COMPONENT HISTIDINE KINASE"/>
    <property type="match status" value="1"/>
</dbReference>
<dbReference type="SMART" id="SM00387">
    <property type="entry name" value="HATPase_c"/>
    <property type="match status" value="1"/>
</dbReference>
<keyword evidence="10" id="KW-1133">Transmembrane helix</keyword>
<evidence type="ECO:0000256" key="6">
    <source>
        <dbReference type="ARBA" id="ARBA00022741"/>
    </source>
</evidence>
<dbReference type="Gene3D" id="1.10.287.130">
    <property type="match status" value="1"/>
</dbReference>
<dbReference type="GO" id="GO:0030295">
    <property type="term" value="F:protein kinase activator activity"/>
    <property type="evidence" value="ECO:0007669"/>
    <property type="project" value="TreeGrafter"/>
</dbReference>
<comment type="subcellular location">
    <subcellularLocation>
        <location evidence="2">Membrane</location>
    </subcellularLocation>
</comment>
<dbReference type="SUPFAM" id="SSF47384">
    <property type="entry name" value="Homodimeric domain of signal transducing histidine kinase"/>
    <property type="match status" value="1"/>
</dbReference>
<feature type="transmembrane region" description="Helical" evidence="10">
    <location>
        <begin position="12"/>
        <end position="30"/>
    </location>
</feature>
<dbReference type="Proteomes" id="UP000028868">
    <property type="component" value="Unassembled WGS sequence"/>
</dbReference>
<keyword evidence="5" id="KW-0808">Transferase</keyword>
<dbReference type="InterPro" id="IPR036890">
    <property type="entry name" value="HATPase_C_sf"/>
</dbReference>
<dbReference type="EC" id="2.7.13.3" evidence="3"/>
<name>A0A059NVE5_9BACI</name>
<dbReference type="PROSITE" id="PS50109">
    <property type="entry name" value="HIS_KIN"/>
    <property type="match status" value="1"/>
</dbReference>
<keyword evidence="7 12" id="KW-0418">Kinase</keyword>
<dbReference type="Pfam" id="PF00512">
    <property type="entry name" value="HisKA"/>
    <property type="match status" value="1"/>
</dbReference>
<evidence type="ECO:0000313" key="12">
    <source>
        <dbReference type="EMBL" id="CDQ23274.1"/>
    </source>
</evidence>
<dbReference type="CDD" id="cd00082">
    <property type="entry name" value="HisKA"/>
    <property type="match status" value="1"/>
</dbReference>
<evidence type="ECO:0000256" key="4">
    <source>
        <dbReference type="ARBA" id="ARBA00022553"/>
    </source>
</evidence>
<dbReference type="InterPro" id="IPR005467">
    <property type="entry name" value="His_kinase_dom"/>
</dbReference>
<feature type="transmembrane region" description="Helical" evidence="10">
    <location>
        <begin position="50"/>
        <end position="76"/>
    </location>
</feature>
<keyword evidence="4" id="KW-0597">Phosphoprotein</keyword>
<dbReference type="CDD" id="cd00075">
    <property type="entry name" value="HATPase"/>
    <property type="match status" value="1"/>
</dbReference>
<evidence type="ECO:0000313" key="13">
    <source>
        <dbReference type="Proteomes" id="UP000028868"/>
    </source>
</evidence>
<dbReference type="AlphaFoldDB" id="A0A059NVE5"/>
<keyword evidence="10" id="KW-0472">Membrane</keyword>
<dbReference type="GO" id="GO:0000155">
    <property type="term" value="F:phosphorelay sensor kinase activity"/>
    <property type="evidence" value="ECO:0007669"/>
    <property type="project" value="InterPro"/>
</dbReference>
<dbReference type="InterPro" id="IPR003661">
    <property type="entry name" value="HisK_dim/P_dom"/>
</dbReference>
<feature type="transmembrane region" description="Helical" evidence="10">
    <location>
        <begin position="88"/>
        <end position="105"/>
    </location>
</feature>
<evidence type="ECO:0000256" key="8">
    <source>
        <dbReference type="ARBA" id="ARBA00022840"/>
    </source>
</evidence>
<dbReference type="InterPro" id="IPR050351">
    <property type="entry name" value="BphY/WalK/GraS-like"/>
</dbReference>
<evidence type="ECO:0000256" key="10">
    <source>
        <dbReference type="SAM" id="Phobius"/>
    </source>
</evidence>
<sequence>MKSELLKSKSIWIKIVLILIGITMPLWLSVERSGLASVLEKLQASPSGNTLMMAAFGLVTLNTIRALPHYIGALLLGDELGVKMKRSWLKVVVPVVLIPLVYAIINGYNSIHYHFGGPAIFLLLSIAVLHFLGNGKLRPVFKAFILAQLLFGFQWLDTVLFLSAFGFGGGEVSMEIKRMADELGFGSTLSFYSLVFFAVFIINATFLAVYLTVAEQKAKMRQDLDIARLDMVESRSGREALHLVHDLKTPLSLMEGLNSLIQMKTKDEEILQYTNKISSSIQATSDMVSEILYHEKKNWCTLKTFIEYVRANKLSESATIYAFDLQADENIEIYINKIRMTRALVNLIDNASDAVEGKKDAKVIIATKVSRSGILIGVKDNGQGISQANINKIWNAGYSTKSHPGVGLTFVQNVVKEHGAELSIDSEQGVGTTFWIHLPKERVRDENTNHGQ</sequence>
<keyword evidence="10" id="KW-0812">Transmembrane</keyword>
<proteinExistence type="predicted"/>
<dbReference type="PANTHER" id="PTHR42878:SF3">
    <property type="entry name" value="HISTIDINE PROTEIN KINASE SAES"/>
    <property type="match status" value="1"/>
</dbReference>
<keyword evidence="9" id="KW-0902">Two-component regulatory system</keyword>
<organism evidence="12 13">
    <name type="scientific">Halobacillus karajensis</name>
    <dbReference type="NCBI Taxonomy" id="195088"/>
    <lineage>
        <taxon>Bacteria</taxon>
        <taxon>Bacillati</taxon>
        <taxon>Bacillota</taxon>
        <taxon>Bacilli</taxon>
        <taxon>Bacillales</taxon>
        <taxon>Bacillaceae</taxon>
        <taxon>Halobacillus</taxon>
    </lineage>
</organism>
<evidence type="ECO:0000256" key="1">
    <source>
        <dbReference type="ARBA" id="ARBA00000085"/>
    </source>
</evidence>
<dbReference type="Gene3D" id="3.30.565.10">
    <property type="entry name" value="Histidine kinase-like ATPase, C-terminal domain"/>
    <property type="match status" value="1"/>
</dbReference>
<comment type="catalytic activity">
    <reaction evidence="1">
        <text>ATP + protein L-histidine = ADP + protein N-phospho-L-histidine.</text>
        <dbReference type="EC" id="2.7.13.3"/>
    </reaction>
</comment>
<feature type="transmembrane region" description="Helical" evidence="10">
    <location>
        <begin position="189"/>
        <end position="213"/>
    </location>
</feature>
<dbReference type="EMBL" id="CCDI010000001">
    <property type="protein sequence ID" value="CDQ23274.1"/>
    <property type="molecule type" value="Genomic_DNA"/>
</dbReference>
<dbReference type="Pfam" id="PF02518">
    <property type="entry name" value="HATPase_c"/>
    <property type="match status" value="1"/>
</dbReference>
<evidence type="ECO:0000256" key="5">
    <source>
        <dbReference type="ARBA" id="ARBA00022679"/>
    </source>
</evidence>
<comment type="caution">
    <text evidence="12">The sequence shown here is derived from an EMBL/GenBank/DDBJ whole genome shotgun (WGS) entry which is preliminary data.</text>
</comment>
<feature type="transmembrane region" description="Helical" evidence="10">
    <location>
        <begin position="111"/>
        <end position="132"/>
    </location>
</feature>
<dbReference type="PRINTS" id="PR00344">
    <property type="entry name" value="BCTRLSENSOR"/>
</dbReference>
<dbReference type="InterPro" id="IPR003594">
    <property type="entry name" value="HATPase_dom"/>
</dbReference>
<dbReference type="InterPro" id="IPR036097">
    <property type="entry name" value="HisK_dim/P_sf"/>
</dbReference>
<dbReference type="InterPro" id="IPR004358">
    <property type="entry name" value="Sig_transdc_His_kin-like_C"/>
</dbReference>
<gene>
    <name evidence="12" type="primary">kinE</name>
    <name evidence="12" type="ORF">BN983_01497</name>
</gene>
<accession>A0A059NVE5</accession>
<dbReference type="SUPFAM" id="SSF55874">
    <property type="entry name" value="ATPase domain of HSP90 chaperone/DNA topoisomerase II/histidine kinase"/>
    <property type="match status" value="1"/>
</dbReference>
<reference evidence="12 13" key="2">
    <citation type="submission" date="2014-05" db="EMBL/GenBank/DDBJ databases">
        <title>Draft genome sequence of Halobacillus karajensis HK-03.</title>
        <authorList>
            <person name="Khelaifia S."/>
            <person name="Croce O."/>
            <person name="Lagier J.C."/>
            <person name="Raoult D."/>
        </authorList>
    </citation>
    <scope>NUCLEOTIDE SEQUENCE [LARGE SCALE GENOMIC DNA]</scope>
    <source>
        <strain evidence="12 13">HD-03</strain>
    </source>
</reference>
<reference evidence="13" key="1">
    <citation type="submission" date="2014-03" db="EMBL/GenBank/DDBJ databases">
        <authorList>
            <person name="Urmite Genomes U."/>
        </authorList>
    </citation>
    <scope>NUCLEOTIDE SEQUENCE [LARGE SCALE GENOMIC DNA]</scope>
    <source>
        <strain evidence="13">HD-03</strain>
    </source>
</reference>
<dbReference type="GO" id="GO:0005524">
    <property type="term" value="F:ATP binding"/>
    <property type="evidence" value="ECO:0007669"/>
    <property type="project" value="UniProtKB-KW"/>
</dbReference>
<dbReference type="GO" id="GO:0007234">
    <property type="term" value="P:osmosensory signaling via phosphorelay pathway"/>
    <property type="evidence" value="ECO:0007669"/>
    <property type="project" value="TreeGrafter"/>
</dbReference>
<evidence type="ECO:0000259" key="11">
    <source>
        <dbReference type="PROSITE" id="PS50109"/>
    </source>
</evidence>
<feature type="transmembrane region" description="Helical" evidence="10">
    <location>
        <begin position="144"/>
        <end position="169"/>
    </location>
</feature>
<evidence type="ECO:0000256" key="2">
    <source>
        <dbReference type="ARBA" id="ARBA00004370"/>
    </source>
</evidence>
<keyword evidence="8" id="KW-0067">ATP-binding</keyword>
<feature type="domain" description="Histidine kinase" evidence="11">
    <location>
        <begin position="242"/>
        <end position="442"/>
    </location>
</feature>
<keyword evidence="13" id="KW-1185">Reference proteome</keyword>
<evidence type="ECO:0000256" key="3">
    <source>
        <dbReference type="ARBA" id="ARBA00012438"/>
    </source>
</evidence>
<evidence type="ECO:0000256" key="7">
    <source>
        <dbReference type="ARBA" id="ARBA00022777"/>
    </source>
</evidence>